<keyword evidence="1" id="KW-0732">Signal</keyword>
<dbReference type="RefSeq" id="WP_171326630.1">
    <property type="nucleotide sequence ID" value="NZ_JABFBC010000003.1"/>
</dbReference>
<evidence type="ECO:0000313" key="2">
    <source>
        <dbReference type="EMBL" id="NNU81764.1"/>
    </source>
</evidence>
<protein>
    <submittedName>
        <fullName evidence="2">YHS domain-containing protein</fullName>
    </submittedName>
</protein>
<feature type="signal peptide" evidence="1">
    <location>
        <begin position="1"/>
        <end position="24"/>
    </location>
</feature>
<name>A0A849L6J5_9RHOB</name>
<proteinExistence type="predicted"/>
<gene>
    <name evidence="2" type="ORF">HMH01_15085</name>
</gene>
<reference evidence="2 3" key="1">
    <citation type="submission" date="2020-05" db="EMBL/GenBank/DDBJ databases">
        <title>Gimesia benthica sp. nov., a novel planctomycete isolated from a deep-sea water sample of the Northwest Indian Ocean.</title>
        <authorList>
            <person name="Wang J."/>
            <person name="Ruan C."/>
            <person name="Song L."/>
            <person name="Zhu Y."/>
            <person name="Li A."/>
            <person name="Zheng X."/>
            <person name="Wang L."/>
            <person name="Lu Z."/>
            <person name="Huang Y."/>
            <person name="Du W."/>
            <person name="Zhou Y."/>
            <person name="Huang L."/>
            <person name="Dai X."/>
        </authorList>
    </citation>
    <scope>NUCLEOTIDE SEQUENCE [LARGE SCALE GENOMIC DNA]</scope>
    <source>
        <strain evidence="2 3">YYQ-30</strain>
    </source>
</reference>
<evidence type="ECO:0000313" key="3">
    <source>
        <dbReference type="Proteomes" id="UP000572377"/>
    </source>
</evidence>
<dbReference type="EMBL" id="JABFBC010000003">
    <property type="protein sequence ID" value="NNU81764.1"/>
    <property type="molecule type" value="Genomic_DNA"/>
</dbReference>
<comment type="caution">
    <text evidence="2">The sequence shown here is derived from an EMBL/GenBank/DDBJ whole genome shotgun (WGS) entry which is preliminary data.</text>
</comment>
<dbReference type="AlphaFoldDB" id="A0A849L6J5"/>
<dbReference type="NCBIfam" id="NF041384">
    <property type="entry name" value="YHS_seleno_dom"/>
    <property type="match status" value="1"/>
</dbReference>
<evidence type="ECO:0000256" key="1">
    <source>
        <dbReference type="SAM" id="SignalP"/>
    </source>
</evidence>
<organism evidence="2 3">
    <name type="scientific">Halovulum dunhuangense</name>
    <dbReference type="NCBI Taxonomy" id="1505036"/>
    <lineage>
        <taxon>Bacteria</taxon>
        <taxon>Pseudomonadati</taxon>
        <taxon>Pseudomonadota</taxon>
        <taxon>Alphaproteobacteria</taxon>
        <taxon>Rhodobacterales</taxon>
        <taxon>Paracoccaceae</taxon>
        <taxon>Halovulum</taxon>
    </lineage>
</organism>
<feature type="chain" id="PRO_5032353435" evidence="1">
    <location>
        <begin position="25"/>
        <end position="155"/>
    </location>
</feature>
<sequence>MKFLTGTRLALGLALSLAAPLAYAADEHFLAEGAAVGGYDVVAYHTQNSPALGSAEFTSIYQGVEWRFASAANRDLFAADPAKYAPAYGGWCSAGASKGKKVPTRPDLFAIVDGQLYLNSSPAAHEGLFLKDTAGVIDRGESNWKRIFATEADKL</sequence>
<accession>A0A849L6J5</accession>
<keyword evidence="3" id="KW-1185">Reference proteome</keyword>
<dbReference type="Proteomes" id="UP000572377">
    <property type="component" value="Unassembled WGS sequence"/>
</dbReference>